<evidence type="ECO:0000313" key="4">
    <source>
        <dbReference type="EMBL" id="SDK06579.1"/>
    </source>
</evidence>
<feature type="domain" description="Inosine/uridine-preferring nucleoside hydrolase" evidence="3">
    <location>
        <begin position="4"/>
        <end position="297"/>
    </location>
</feature>
<evidence type="ECO:0000256" key="1">
    <source>
        <dbReference type="ARBA" id="ARBA00022801"/>
    </source>
</evidence>
<dbReference type="AlphaFoldDB" id="A0A1G8YUR4"/>
<dbReference type="CDD" id="cd02651">
    <property type="entry name" value="nuc_hydro_IU_UC_XIUA"/>
    <property type="match status" value="1"/>
</dbReference>
<evidence type="ECO:0000259" key="3">
    <source>
        <dbReference type="Pfam" id="PF01156"/>
    </source>
</evidence>
<name>A0A1G8YUR4_9STAP</name>
<reference evidence="5" key="1">
    <citation type="submission" date="2016-10" db="EMBL/GenBank/DDBJ databases">
        <authorList>
            <person name="Varghese N."/>
            <person name="Submissions S."/>
        </authorList>
    </citation>
    <scope>NUCLEOTIDE SEQUENCE [LARGE SCALE GENOMIC DNA]</scope>
    <source>
        <strain evidence="5">CGMCC 1.8911</strain>
    </source>
</reference>
<dbReference type="Gene3D" id="3.90.245.10">
    <property type="entry name" value="Ribonucleoside hydrolase-like"/>
    <property type="match status" value="1"/>
</dbReference>
<evidence type="ECO:0000256" key="2">
    <source>
        <dbReference type="ARBA" id="ARBA00023295"/>
    </source>
</evidence>
<dbReference type="PANTHER" id="PTHR12304:SF4">
    <property type="entry name" value="URIDINE NUCLEOSIDASE"/>
    <property type="match status" value="1"/>
</dbReference>
<gene>
    <name evidence="4" type="ORF">SAMN05216187_104214</name>
</gene>
<dbReference type="GO" id="GO:0006152">
    <property type="term" value="P:purine nucleoside catabolic process"/>
    <property type="evidence" value="ECO:0007669"/>
    <property type="project" value="TreeGrafter"/>
</dbReference>
<protein>
    <submittedName>
        <fullName evidence="4">Purine nucleosidase</fullName>
    </submittedName>
</protein>
<dbReference type="STRING" id="586411.SAMN05216187_104214"/>
<dbReference type="Proteomes" id="UP000242700">
    <property type="component" value="Unassembled WGS sequence"/>
</dbReference>
<dbReference type="GO" id="GO:0005829">
    <property type="term" value="C:cytosol"/>
    <property type="evidence" value="ECO:0007669"/>
    <property type="project" value="TreeGrafter"/>
</dbReference>
<dbReference type="PANTHER" id="PTHR12304">
    <property type="entry name" value="INOSINE-URIDINE PREFERRING NUCLEOSIDE HYDROLASE"/>
    <property type="match status" value="1"/>
</dbReference>
<dbReference type="Pfam" id="PF01156">
    <property type="entry name" value="IU_nuc_hydro"/>
    <property type="match status" value="1"/>
</dbReference>
<keyword evidence="2" id="KW-0326">Glycosidase</keyword>
<dbReference type="EMBL" id="FNFI01000004">
    <property type="protein sequence ID" value="SDK06579.1"/>
    <property type="molecule type" value="Genomic_DNA"/>
</dbReference>
<dbReference type="InterPro" id="IPR001910">
    <property type="entry name" value="Inosine/uridine_hydrolase_dom"/>
</dbReference>
<dbReference type="InterPro" id="IPR036452">
    <property type="entry name" value="Ribo_hydro-like"/>
</dbReference>
<dbReference type="InterPro" id="IPR023186">
    <property type="entry name" value="IUNH"/>
</dbReference>
<sequence>MRNVILDCDPGHDDAISIIIAASDVSDLNILGITTVAGNVEVEKNTVNALKISELLDLDVPVVQGARRPLVKKSEIAPEIHGETGMDGPVLKDPEISALDGHAVDFIIDQVMQSDEAVTLVPTGPLTNIAMALIKEPRIIENIDEIVLMGGGTFGNWTPAAEFNIFVDAEAAKVVYESGVPVTMFGLDVTHQVIATQDIIQRVGNIDNKIAEFVKELLIFFGETYKNHFGFNGGPIHDACTTMYLLKPELFKTEYLNVTIETKGEYSYGMTVVDTLSVTGREPNTNVALGVDQEAFWSLFEEILKSYSGGSDNE</sequence>
<dbReference type="GO" id="GO:0008477">
    <property type="term" value="F:purine nucleosidase activity"/>
    <property type="evidence" value="ECO:0007669"/>
    <property type="project" value="TreeGrafter"/>
</dbReference>
<dbReference type="RefSeq" id="WP_092596655.1">
    <property type="nucleotide sequence ID" value="NZ_FNFI01000004.1"/>
</dbReference>
<dbReference type="SUPFAM" id="SSF53590">
    <property type="entry name" value="Nucleoside hydrolase"/>
    <property type="match status" value="1"/>
</dbReference>
<evidence type="ECO:0000313" key="5">
    <source>
        <dbReference type="Proteomes" id="UP000242700"/>
    </source>
</evidence>
<accession>A0A1G8YUR4</accession>
<dbReference type="OrthoDB" id="9797882at2"/>
<proteinExistence type="predicted"/>
<organism evidence="4 5">
    <name type="scientific">Jeotgalicoccus aerolatus</name>
    <dbReference type="NCBI Taxonomy" id="709510"/>
    <lineage>
        <taxon>Bacteria</taxon>
        <taxon>Bacillati</taxon>
        <taxon>Bacillota</taxon>
        <taxon>Bacilli</taxon>
        <taxon>Bacillales</taxon>
        <taxon>Staphylococcaceae</taxon>
        <taxon>Jeotgalicoccus</taxon>
    </lineage>
</organism>
<keyword evidence="1" id="KW-0378">Hydrolase</keyword>